<dbReference type="PANTHER" id="PTHR43877:SF2">
    <property type="entry name" value="AMINOALKYLPHOSPHONATE N-ACETYLTRANSFERASE-RELATED"/>
    <property type="match status" value="1"/>
</dbReference>
<dbReference type="Pfam" id="PF13673">
    <property type="entry name" value="Acetyltransf_10"/>
    <property type="match status" value="1"/>
</dbReference>
<evidence type="ECO:0000256" key="2">
    <source>
        <dbReference type="ARBA" id="ARBA00023315"/>
    </source>
</evidence>
<dbReference type="Gene3D" id="3.40.630.30">
    <property type="match status" value="1"/>
</dbReference>
<reference evidence="4" key="1">
    <citation type="submission" date="2020-10" db="EMBL/GenBank/DDBJ databases">
        <authorList>
            <person name="Gilroy R."/>
        </authorList>
    </citation>
    <scope>NUCLEOTIDE SEQUENCE</scope>
    <source>
        <strain evidence="4">ChiHcec3-11533</strain>
    </source>
</reference>
<evidence type="ECO:0000313" key="4">
    <source>
        <dbReference type="EMBL" id="HIU34847.1"/>
    </source>
</evidence>
<evidence type="ECO:0000256" key="1">
    <source>
        <dbReference type="ARBA" id="ARBA00022679"/>
    </source>
</evidence>
<proteinExistence type="predicted"/>
<comment type="caution">
    <text evidence="4">The sequence shown here is derived from an EMBL/GenBank/DDBJ whole genome shotgun (WGS) entry which is preliminary data.</text>
</comment>
<dbReference type="PROSITE" id="PS51186">
    <property type="entry name" value="GNAT"/>
    <property type="match status" value="1"/>
</dbReference>
<keyword evidence="2" id="KW-0012">Acyltransferase</keyword>
<dbReference type="InterPro" id="IPR016181">
    <property type="entry name" value="Acyl_CoA_acyltransferase"/>
</dbReference>
<dbReference type="InterPro" id="IPR000182">
    <property type="entry name" value="GNAT_dom"/>
</dbReference>
<sequence length="168" mass="19011">MIRGKFLSSMDDCAPVFDIRYRVFCEEQGFSRETEIDACDQMAIYALAYDADGNPAGTGRLCIKDDRFSIGRVCVLKHARGQGLGDLILRMLLYRAQELNAPEVYLESQLPAVDFYRRFGFEPMGEVFLDEGVAHRRMKVSAQDIRLEGSCQSGKHCSDCQKNCRDCT</sequence>
<accession>A0A9D1ICQ0</accession>
<dbReference type="GO" id="GO:0016747">
    <property type="term" value="F:acyltransferase activity, transferring groups other than amino-acyl groups"/>
    <property type="evidence" value="ECO:0007669"/>
    <property type="project" value="InterPro"/>
</dbReference>
<dbReference type="AlphaFoldDB" id="A0A9D1ICQ0"/>
<gene>
    <name evidence="4" type="ORF">IAB02_09805</name>
</gene>
<organism evidence="4 5">
    <name type="scientific">Candidatus Pullichristensenella excrementigallinarum</name>
    <dbReference type="NCBI Taxonomy" id="2840907"/>
    <lineage>
        <taxon>Bacteria</taxon>
        <taxon>Bacillati</taxon>
        <taxon>Bacillota</taxon>
        <taxon>Clostridia</taxon>
        <taxon>Candidatus Pullichristensenella</taxon>
    </lineage>
</organism>
<dbReference type="Proteomes" id="UP000824072">
    <property type="component" value="Unassembled WGS sequence"/>
</dbReference>
<evidence type="ECO:0000259" key="3">
    <source>
        <dbReference type="PROSITE" id="PS51186"/>
    </source>
</evidence>
<name>A0A9D1ICQ0_9FIRM</name>
<evidence type="ECO:0000313" key="5">
    <source>
        <dbReference type="Proteomes" id="UP000824072"/>
    </source>
</evidence>
<dbReference type="CDD" id="cd04301">
    <property type="entry name" value="NAT_SF"/>
    <property type="match status" value="1"/>
</dbReference>
<feature type="domain" description="N-acetyltransferase" evidence="3">
    <location>
        <begin position="1"/>
        <end position="143"/>
    </location>
</feature>
<keyword evidence="1" id="KW-0808">Transferase</keyword>
<reference evidence="4" key="2">
    <citation type="journal article" date="2021" name="PeerJ">
        <title>Extensive microbial diversity within the chicken gut microbiome revealed by metagenomics and culture.</title>
        <authorList>
            <person name="Gilroy R."/>
            <person name="Ravi A."/>
            <person name="Getino M."/>
            <person name="Pursley I."/>
            <person name="Horton D.L."/>
            <person name="Alikhan N.F."/>
            <person name="Baker D."/>
            <person name="Gharbi K."/>
            <person name="Hall N."/>
            <person name="Watson M."/>
            <person name="Adriaenssens E.M."/>
            <person name="Foster-Nyarko E."/>
            <person name="Jarju S."/>
            <person name="Secka A."/>
            <person name="Antonio M."/>
            <person name="Oren A."/>
            <person name="Chaudhuri R.R."/>
            <person name="La Ragione R."/>
            <person name="Hildebrand F."/>
            <person name="Pallen M.J."/>
        </authorList>
    </citation>
    <scope>NUCLEOTIDE SEQUENCE</scope>
    <source>
        <strain evidence="4">ChiHcec3-11533</strain>
    </source>
</reference>
<dbReference type="EMBL" id="DVMU01000208">
    <property type="protein sequence ID" value="HIU34847.1"/>
    <property type="molecule type" value="Genomic_DNA"/>
</dbReference>
<dbReference type="SUPFAM" id="SSF55729">
    <property type="entry name" value="Acyl-CoA N-acyltransferases (Nat)"/>
    <property type="match status" value="1"/>
</dbReference>
<dbReference type="PANTHER" id="PTHR43877">
    <property type="entry name" value="AMINOALKYLPHOSPHONATE N-ACETYLTRANSFERASE-RELATED-RELATED"/>
    <property type="match status" value="1"/>
</dbReference>
<dbReference type="InterPro" id="IPR050832">
    <property type="entry name" value="Bact_Acetyltransf"/>
</dbReference>
<protein>
    <submittedName>
        <fullName evidence="4">GNAT family N-acetyltransferase</fullName>
    </submittedName>
</protein>